<dbReference type="Pfam" id="PF01370">
    <property type="entry name" value="Epimerase"/>
    <property type="match status" value="1"/>
</dbReference>
<keyword evidence="1" id="KW-0560">Oxidoreductase</keyword>
<name>A0A1E3JII6_9TREE</name>
<dbReference type="AlphaFoldDB" id="A0A1E3JII6"/>
<dbReference type="GeneID" id="30192180"/>
<dbReference type="PANTHER" id="PTHR10366:SF564">
    <property type="entry name" value="STEROL-4-ALPHA-CARBOXYLATE 3-DEHYDROGENASE, DECARBOXYLATING"/>
    <property type="match status" value="1"/>
</dbReference>
<protein>
    <submittedName>
        <fullName evidence="4">D-lactaldehyde dehydrogenase</fullName>
    </submittedName>
</protein>
<organism evidence="4 5">
    <name type="scientific">Cryptococcus wingfieldii CBS 7118</name>
    <dbReference type="NCBI Taxonomy" id="1295528"/>
    <lineage>
        <taxon>Eukaryota</taxon>
        <taxon>Fungi</taxon>
        <taxon>Dikarya</taxon>
        <taxon>Basidiomycota</taxon>
        <taxon>Agaricomycotina</taxon>
        <taxon>Tremellomycetes</taxon>
        <taxon>Tremellales</taxon>
        <taxon>Cryptococcaceae</taxon>
        <taxon>Cryptococcus</taxon>
    </lineage>
</organism>
<dbReference type="Gene3D" id="3.40.50.720">
    <property type="entry name" value="NAD(P)-binding Rossmann-like Domain"/>
    <property type="match status" value="1"/>
</dbReference>
<accession>A0A1E3JII6</accession>
<dbReference type="OrthoDB" id="2735536at2759"/>
<evidence type="ECO:0000313" key="4">
    <source>
        <dbReference type="EMBL" id="ODO00645.1"/>
    </source>
</evidence>
<dbReference type="EMBL" id="AWGH01000007">
    <property type="protein sequence ID" value="ODO00645.1"/>
    <property type="molecule type" value="Genomic_DNA"/>
</dbReference>
<reference evidence="4 5" key="1">
    <citation type="submission" date="2016-06" db="EMBL/GenBank/DDBJ databases">
        <title>Evolution of pathogenesis and genome organization in the Tremellales.</title>
        <authorList>
            <person name="Cuomo C."/>
            <person name="Litvintseva A."/>
            <person name="Heitman J."/>
            <person name="Chen Y."/>
            <person name="Sun S."/>
            <person name="Springer D."/>
            <person name="Dromer F."/>
            <person name="Young S."/>
            <person name="Zeng Q."/>
            <person name="Chapman S."/>
            <person name="Gujja S."/>
            <person name="Saif S."/>
            <person name="Birren B."/>
        </authorList>
    </citation>
    <scope>NUCLEOTIDE SEQUENCE [LARGE SCALE GENOMIC DNA]</scope>
    <source>
        <strain evidence="4 5">CBS 7118</strain>
    </source>
</reference>
<dbReference type="PANTHER" id="PTHR10366">
    <property type="entry name" value="NAD DEPENDENT EPIMERASE/DEHYDRATASE"/>
    <property type="match status" value="1"/>
</dbReference>
<evidence type="ECO:0000256" key="2">
    <source>
        <dbReference type="ARBA" id="ARBA00023445"/>
    </source>
</evidence>
<gene>
    <name evidence="4" type="ORF">L198_02967</name>
</gene>
<dbReference type="RefSeq" id="XP_019032837.1">
    <property type="nucleotide sequence ID" value="XM_019175105.1"/>
</dbReference>
<dbReference type="InterPro" id="IPR036291">
    <property type="entry name" value="NAD(P)-bd_dom_sf"/>
</dbReference>
<sequence>MSSSHTITQGDLVLVTGASGYIAAHTAREYLKQGFNVRGTVRSDDKGEYLKNLFQDLPGKFTYVIVKDIAQEGAFDEAVKGVDAVAHMASPFSITKVEDPQDLVNPAVQGTIGILKSVQKNNPSVKRIVVTSSAVAIMSIISNKPPYHYTEADWNVDSIPYIEEHGTKDGGLHAYYASKTFAEKALWDFIEKEKPSWDVATINPSLVFGEVIHQCDKPESLNQSVAMFYHYATGQVPESHLLNPIAPGVDVKDVAIAHVRAHVVPEASGERFILSNGSATGQDIVDSIHKNFPDANKNIPVGTPGAGEAVNKEQDNMDGSKAARVLGIKYMSLEDSFKETFESLRQRFGTM</sequence>
<evidence type="ECO:0000259" key="3">
    <source>
        <dbReference type="Pfam" id="PF01370"/>
    </source>
</evidence>
<keyword evidence="5" id="KW-1185">Reference proteome</keyword>
<evidence type="ECO:0000256" key="1">
    <source>
        <dbReference type="ARBA" id="ARBA00023002"/>
    </source>
</evidence>
<evidence type="ECO:0000313" key="5">
    <source>
        <dbReference type="Proteomes" id="UP000094819"/>
    </source>
</evidence>
<proteinExistence type="inferred from homology"/>
<comment type="similarity">
    <text evidence="2">Belongs to the NAD(P)-dependent epimerase/dehydratase family. Dihydroflavonol-4-reductase subfamily.</text>
</comment>
<dbReference type="GO" id="GO:0016616">
    <property type="term" value="F:oxidoreductase activity, acting on the CH-OH group of donors, NAD or NADP as acceptor"/>
    <property type="evidence" value="ECO:0007669"/>
    <property type="project" value="TreeGrafter"/>
</dbReference>
<dbReference type="CDD" id="cd05227">
    <property type="entry name" value="AR_SDR_e"/>
    <property type="match status" value="1"/>
</dbReference>
<dbReference type="FunFam" id="3.40.50.720:FF:000191">
    <property type="entry name" value="Methylglyoxal reductase (NADPH-dependent)"/>
    <property type="match status" value="1"/>
</dbReference>
<feature type="domain" description="NAD-dependent epimerase/dehydratase" evidence="3">
    <location>
        <begin position="13"/>
        <end position="267"/>
    </location>
</feature>
<dbReference type="InterPro" id="IPR001509">
    <property type="entry name" value="Epimerase_deHydtase"/>
</dbReference>
<dbReference type="SUPFAM" id="SSF51735">
    <property type="entry name" value="NAD(P)-binding Rossmann-fold domains"/>
    <property type="match status" value="1"/>
</dbReference>
<comment type="caution">
    <text evidence="4">The sequence shown here is derived from an EMBL/GenBank/DDBJ whole genome shotgun (WGS) entry which is preliminary data.</text>
</comment>
<dbReference type="Proteomes" id="UP000094819">
    <property type="component" value="Unassembled WGS sequence"/>
</dbReference>
<dbReference type="InterPro" id="IPR050425">
    <property type="entry name" value="NAD(P)_dehydrat-like"/>
</dbReference>